<reference evidence="2 3" key="1">
    <citation type="journal article" date="2016" name="Antonie Van Leeuwenhoek">
        <title>Dongia soli sp. nov., isolated from soil from Dokdo, Korea.</title>
        <authorList>
            <person name="Kim D.U."/>
            <person name="Lee H."/>
            <person name="Kim H."/>
            <person name="Kim S.G."/>
            <person name="Ka J.O."/>
        </authorList>
    </citation>
    <scope>NUCLEOTIDE SEQUENCE [LARGE SCALE GENOMIC DNA]</scope>
    <source>
        <strain evidence="2 3">D78</strain>
    </source>
</reference>
<dbReference type="EMBL" id="JAXCLW010000002">
    <property type="protein sequence ID" value="MDY0883442.1"/>
    <property type="molecule type" value="Genomic_DNA"/>
</dbReference>
<evidence type="ECO:0000313" key="3">
    <source>
        <dbReference type="Proteomes" id="UP001279642"/>
    </source>
</evidence>
<dbReference type="Proteomes" id="UP001279642">
    <property type="component" value="Unassembled WGS sequence"/>
</dbReference>
<proteinExistence type="predicted"/>
<protein>
    <submittedName>
        <fullName evidence="2">Cytochrome c</fullName>
    </submittedName>
</protein>
<feature type="signal peptide" evidence="1">
    <location>
        <begin position="1"/>
        <end position="23"/>
    </location>
</feature>
<evidence type="ECO:0000313" key="2">
    <source>
        <dbReference type="EMBL" id="MDY0883442.1"/>
    </source>
</evidence>
<gene>
    <name evidence="2" type="ORF">SMD27_11355</name>
</gene>
<comment type="caution">
    <text evidence="2">The sequence shown here is derived from an EMBL/GenBank/DDBJ whole genome shotgun (WGS) entry which is preliminary data.</text>
</comment>
<accession>A0ABU5EAY7</accession>
<name>A0ABU5EAY7_9PROT</name>
<organism evidence="2 3">
    <name type="scientific">Dongia soli</name>
    <dbReference type="NCBI Taxonomy" id="600628"/>
    <lineage>
        <taxon>Bacteria</taxon>
        <taxon>Pseudomonadati</taxon>
        <taxon>Pseudomonadota</taxon>
        <taxon>Alphaproteobacteria</taxon>
        <taxon>Rhodospirillales</taxon>
        <taxon>Dongiaceae</taxon>
        <taxon>Dongia</taxon>
    </lineage>
</organism>
<dbReference type="SUPFAM" id="SSF46626">
    <property type="entry name" value="Cytochrome c"/>
    <property type="match status" value="1"/>
</dbReference>
<dbReference type="Gene3D" id="1.10.760.10">
    <property type="entry name" value="Cytochrome c-like domain"/>
    <property type="match status" value="1"/>
</dbReference>
<keyword evidence="3" id="KW-1185">Reference proteome</keyword>
<dbReference type="InterPro" id="IPR036909">
    <property type="entry name" value="Cyt_c-like_dom_sf"/>
</dbReference>
<evidence type="ECO:0000256" key="1">
    <source>
        <dbReference type="SAM" id="SignalP"/>
    </source>
</evidence>
<dbReference type="RefSeq" id="WP_320508478.1">
    <property type="nucleotide sequence ID" value="NZ_JAXCLW010000002.1"/>
</dbReference>
<sequence length="110" mass="11887">MLHRMLLTALVAGIVLAPFYAKAEDKLALKSVNVNLPDDDSMFPDRPGADAANNNCLACHSASMVLNQPALSKAQWQAEVNKMRMTYKAPVDAKDVDAIVAYLVTIKGAK</sequence>
<keyword evidence="1" id="KW-0732">Signal</keyword>
<feature type="chain" id="PRO_5047376727" evidence="1">
    <location>
        <begin position="24"/>
        <end position="110"/>
    </location>
</feature>